<feature type="non-terminal residue" evidence="1">
    <location>
        <position position="1"/>
    </location>
</feature>
<gene>
    <name evidence="1" type="ORF">BJ138DRAFT_979063</name>
</gene>
<accession>A0ACB7ZVC0</accession>
<evidence type="ECO:0000313" key="1">
    <source>
        <dbReference type="EMBL" id="KAH7904733.1"/>
    </source>
</evidence>
<organism evidence="1 2">
    <name type="scientific">Hygrophoropsis aurantiaca</name>
    <dbReference type="NCBI Taxonomy" id="72124"/>
    <lineage>
        <taxon>Eukaryota</taxon>
        <taxon>Fungi</taxon>
        <taxon>Dikarya</taxon>
        <taxon>Basidiomycota</taxon>
        <taxon>Agaricomycotina</taxon>
        <taxon>Agaricomycetes</taxon>
        <taxon>Agaricomycetidae</taxon>
        <taxon>Boletales</taxon>
        <taxon>Coniophorineae</taxon>
        <taxon>Hygrophoropsidaceae</taxon>
        <taxon>Hygrophoropsis</taxon>
    </lineage>
</organism>
<name>A0ACB7ZVC0_9AGAM</name>
<comment type="caution">
    <text evidence="1">The sequence shown here is derived from an EMBL/GenBank/DDBJ whole genome shotgun (WGS) entry which is preliminary data.</text>
</comment>
<feature type="non-terminal residue" evidence="1">
    <location>
        <position position="367"/>
    </location>
</feature>
<reference evidence="1" key="1">
    <citation type="journal article" date="2021" name="New Phytol.">
        <title>Evolutionary innovations through gain and loss of genes in the ectomycorrhizal Boletales.</title>
        <authorList>
            <person name="Wu G."/>
            <person name="Miyauchi S."/>
            <person name="Morin E."/>
            <person name="Kuo A."/>
            <person name="Drula E."/>
            <person name="Varga T."/>
            <person name="Kohler A."/>
            <person name="Feng B."/>
            <person name="Cao Y."/>
            <person name="Lipzen A."/>
            <person name="Daum C."/>
            <person name="Hundley H."/>
            <person name="Pangilinan J."/>
            <person name="Johnson J."/>
            <person name="Barry K."/>
            <person name="LaButti K."/>
            <person name="Ng V."/>
            <person name="Ahrendt S."/>
            <person name="Min B."/>
            <person name="Choi I.G."/>
            <person name="Park H."/>
            <person name="Plett J.M."/>
            <person name="Magnuson J."/>
            <person name="Spatafora J.W."/>
            <person name="Nagy L.G."/>
            <person name="Henrissat B."/>
            <person name="Grigoriev I.V."/>
            <person name="Yang Z.L."/>
            <person name="Xu J."/>
            <person name="Martin F.M."/>
        </authorList>
    </citation>
    <scope>NUCLEOTIDE SEQUENCE</scope>
    <source>
        <strain evidence="1">ATCC 28755</strain>
    </source>
</reference>
<dbReference type="EMBL" id="MU268377">
    <property type="protein sequence ID" value="KAH7904733.1"/>
    <property type="molecule type" value="Genomic_DNA"/>
</dbReference>
<keyword evidence="2" id="KW-1185">Reference proteome</keyword>
<proteinExistence type="predicted"/>
<evidence type="ECO:0000313" key="2">
    <source>
        <dbReference type="Proteomes" id="UP000790377"/>
    </source>
</evidence>
<dbReference type="Proteomes" id="UP000790377">
    <property type="component" value="Unassembled WGS sequence"/>
</dbReference>
<protein>
    <submittedName>
        <fullName evidence="1">Uncharacterized protein</fullName>
    </submittedName>
</protein>
<sequence length="367" mass="41826">RVQGLTKTRARQKLSKEACAEVGARRREASAKFKSDIDNAWKQLDHVTENIAADNNKSVRRVQHELHMGHALRQTKRTKINSWNAFCWKKSKEKNDNFSASGPGVLPALVQDLRVGYATLTPEEKNTIVEEYKQQKDLKTYGHRISTKSRVNDVTLTVKSVESQLNSLHSRTGVETILFATRGSTDLPLRTISFTTPGVKDFMDTAMGIETNDFVTRLEGYAVQGIKGAAKNHQQRVSAVRGDLRKEILDQLRATSGDPTAKMQWKYYLQNVVQEYMVQIVGWPNDIPFANLSDISSALPDLQSLLRKWKSGVIRWEKVSDEELKRLMEEHDAKIENGEIEDPRRRTRSDKGKRRQKRAHKTSSAKR</sequence>